<evidence type="ECO:0000256" key="1">
    <source>
        <dbReference type="ARBA" id="ARBA00006854"/>
    </source>
</evidence>
<organism evidence="4 5">
    <name type="scientific">Kwoniella shandongensis</name>
    <dbReference type="NCBI Taxonomy" id="1734106"/>
    <lineage>
        <taxon>Eukaryota</taxon>
        <taxon>Fungi</taxon>
        <taxon>Dikarya</taxon>
        <taxon>Basidiomycota</taxon>
        <taxon>Agaricomycotina</taxon>
        <taxon>Tremellomycetes</taxon>
        <taxon>Tremellales</taxon>
        <taxon>Cryptococcaceae</taxon>
        <taxon>Kwoniella</taxon>
    </lineage>
</organism>
<reference evidence="4" key="2">
    <citation type="submission" date="2024-01" db="EMBL/GenBank/DDBJ databases">
        <title>Comparative genomics of Cryptococcus and Kwoniella reveals pathogenesis evolution and contrasting modes of karyotype evolution via chromosome fusion or intercentromeric recombination.</title>
        <authorList>
            <person name="Coelho M.A."/>
            <person name="David-Palma M."/>
            <person name="Shea T."/>
            <person name="Bowers K."/>
            <person name="McGinley-Smith S."/>
            <person name="Mohammad A.W."/>
            <person name="Gnirke A."/>
            <person name="Yurkov A.M."/>
            <person name="Nowrousian M."/>
            <person name="Sun S."/>
            <person name="Cuomo C.A."/>
            <person name="Heitman J."/>
        </authorList>
    </citation>
    <scope>NUCLEOTIDE SEQUENCE</scope>
    <source>
        <strain evidence="4">CBS 12478</strain>
    </source>
</reference>
<feature type="compositionally biased region" description="Low complexity" evidence="2">
    <location>
        <begin position="214"/>
        <end position="223"/>
    </location>
</feature>
<keyword evidence="5" id="KW-1185">Reference proteome</keyword>
<feature type="compositionally biased region" description="Polar residues" evidence="2">
    <location>
        <begin position="273"/>
        <end position="286"/>
    </location>
</feature>
<dbReference type="InterPro" id="IPR039874">
    <property type="entry name" value="WAPL"/>
</dbReference>
<feature type="compositionally biased region" description="Low complexity" evidence="2">
    <location>
        <begin position="302"/>
        <end position="320"/>
    </location>
</feature>
<dbReference type="Gene3D" id="1.25.10.10">
    <property type="entry name" value="Leucine-rich Repeat Variant"/>
    <property type="match status" value="1"/>
</dbReference>
<dbReference type="Pfam" id="PF07814">
    <property type="entry name" value="WAPL"/>
    <property type="match status" value="1"/>
</dbReference>
<feature type="compositionally biased region" description="Polar residues" evidence="2">
    <location>
        <begin position="323"/>
        <end position="345"/>
    </location>
</feature>
<sequence length="980" mass="105620">MISSSPIDSPPTSIHRSSSVSVRSAKRTYSRRISAHKEKRKAEVQAAGETSDSGDEAELGLRSTGPKGPRTGREGSQRRDGSPVPKRRKQSGTGAEVEDDNMWDEGTMNVQPASAHPQRPTAKRTRSSKSLLSSPPASRSPSPSPPTNKGALSSSSTSDASSSASKLARPRLHSRANPKRHNTAPNVNIEPPSSSPPRPTNSSAPSTPPRRTRTVSGPSTPRSSPRDLSSLFAAVSPRKDSPNSPAGQKDDYFGVGAHRGAIGRPGGLRRMLTKTQSMGMVPTTPSRSEKNMDKTGGGGEDGSPFGSGMSPGGPSTPSRGLRMTQSMPESPTKSSPRGGESSTAATLVIPASASTGQTGSGGRAKRTYGKTRTILVEVPQGEVEEVSKIPSRKDQEDDSPPQASYAELREKFEVDNSITASGSGSGNLMPEFLMAKAPQTVSDMRSRGENRRFTDELGYLVDGIADSSTGISFKRSSAIDILNNMQDESWLNKMKICGQVETVWECLFQARGEEADEIMNAVCLLFLVTLLQSGSGLASVVQHSPAHCVSLIKDSLKIRNGPLDNNAKVKVTAAVQKLRNLQRKTNMTWIATEPTTRRLASALLAALCQEELWPSINAIFVDEQVLSKVLKSFKNDIRILSDRFDLYEKGLRLLPSEDWPDFDNLNQSLRIISSVIANDIEQRETVVQQRSDVVHDLINAVIGTSELVFASDESDLLEVSQCTVQAIQILANLTNVSPEWAMTIPKTNGGLVSLARLVLQRNQIVSEDGSETLDKLEESMQTEVDINEQAGPAHQRKDVKGEVSKKELICLILALLTSSALSEKESAEIMSGIRIAGDCVGRHACLRHCHCHNAESLGEHLAKLYAEFVNDDEDPMSSILTGYLALLLSKLLAVSSSSNNDDILKSLPGSSPKEKINGVLSSLRELNSLQSIMQKTIKDILPKGASSEDVGTMEASMVEYEADVVDEAIREMRELLGSVI</sequence>
<feature type="domain" description="Wings apart-like protein C-terminal" evidence="3">
    <location>
        <begin position="440"/>
        <end position="766"/>
    </location>
</feature>
<dbReference type="GeneID" id="43586568"/>
<dbReference type="KEGG" id="ksn:43586568"/>
<evidence type="ECO:0000259" key="3">
    <source>
        <dbReference type="Pfam" id="PF07814"/>
    </source>
</evidence>
<feature type="region of interest" description="Disordered" evidence="2">
    <location>
        <begin position="1"/>
        <end position="403"/>
    </location>
</feature>
<evidence type="ECO:0000313" key="5">
    <source>
        <dbReference type="Proteomes" id="UP000322225"/>
    </source>
</evidence>
<proteinExistence type="inferred from homology"/>
<dbReference type="PANTHER" id="PTHR22100">
    <property type="entry name" value="WINGS APART-LIKE PROTEIN HOMOLOG"/>
    <property type="match status" value="1"/>
</dbReference>
<name>A0AAJ8MV40_9TREE</name>
<feature type="compositionally biased region" description="Basic and acidic residues" evidence="2">
    <location>
        <begin position="71"/>
        <end position="81"/>
    </location>
</feature>
<reference evidence="4" key="1">
    <citation type="submission" date="2017-08" db="EMBL/GenBank/DDBJ databases">
        <authorList>
            <person name="Cuomo C."/>
            <person name="Billmyre B."/>
            <person name="Heitman J."/>
        </authorList>
    </citation>
    <scope>NUCLEOTIDE SEQUENCE</scope>
    <source>
        <strain evidence="4">CBS 12478</strain>
    </source>
</reference>
<dbReference type="Proteomes" id="UP000322225">
    <property type="component" value="Chromosome 3"/>
</dbReference>
<dbReference type="AlphaFoldDB" id="A0AAJ8MV40"/>
<feature type="compositionally biased region" description="Low complexity" evidence="2">
    <location>
        <begin position="128"/>
        <end position="141"/>
    </location>
</feature>
<feature type="compositionally biased region" description="Low complexity" evidence="2">
    <location>
        <begin position="1"/>
        <end position="23"/>
    </location>
</feature>
<comment type="similarity">
    <text evidence="1">Belongs to the WAPL family.</text>
</comment>
<feature type="compositionally biased region" description="Basic residues" evidence="2">
    <location>
        <begin position="168"/>
        <end position="182"/>
    </location>
</feature>
<dbReference type="InterPro" id="IPR011989">
    <property type="entry name" value="ARM-like"/>
</dbReference>
<feature type="compositionally biased region" description="Basic residues" evidence="2">
    <location>
        <begin position="24"/>
        <end position="39"/>
    </location>
</feature>
<dbReference type="PANTHER" id="PTHR22100:SF13">
    <property type="entry name" value="WINGS APART-LIKE PROTEIN HOMOLOG"/>
    <property type="match status" value="1"/>
</dbReference>
<feature type="compositionally biased region" description="Basic and acidic residues" evidence="2">
    <location>
        <begin position="385"/>
        <end position="395"/>
    </location>
</feature>
<evidence type="ECO:0000313" key="4">
    <source>
        <dbReference type="EMBL" id="WWD17170.1"/>
    </source>
</evidence>
<dbReference type="RefSeq" id="XP_065823092.1">
    <property type="nucleotide sequence ID" value="XM_065967020.1"/>
</dbReference>
<evidence type="ECO:0000256" key="2">
    <source>
        <dbReference type="SAM" id="MobiDB-lite"/>
    </source>
</evidence>
<dbReference type="EMBL" id="CP144053">
    <property type="protein sequence ID" value="WWD17170.1"/>
    <property type="molecule type" value="Genomic_DNA"/>
</dbReference>
<dbReference type="InterPro" id="IPR022771">
    <property type="entry name" value="WAPL_C"/>
</dbReference>
<protein>
    <recommendedName>
        <fullName evidence="3">Wings apart-like protein C-terminal domain-containing protein</fullName>
    </recommendedName>
</protein>
<gene>
    <name evidence="4" type="ORF">CI109_101608</name>
</gene>
<accession>A0AAJ8MV40</accession>
<feature type="compositionally biased region" description="Low complexity" evidence="2">
    <location>
        <begin position="151"/>
        <end position="165"/>
    </location>
</feature>